<dbReference type="InterPro" id="IPR029032">
    <property type="entry name" value="AhpD-like"/>
</dbReference>
<dbReference type="PANTHER" id="PTHR34846">
    <property type="entry name" value="4-CARBOXYMUCONOLACTONE DECARBOXYLASE FAMILY PROTEIN (AFU_ORTHOLOGUE AFUA_6G11590)"/>
    <property type="match status" value="1"/>
</dbReference>
<accession>A0ABV9UKJ4</accession>
<dbReference type="Gene3D" id="1.20.1290.10">
    <property type="entry name" value="AhpD-like"/>
    <property type="match status" value="1"/>
</dbReference>
<reference evidence="3" key="1">
    <citation type="journal article" date="2019" name="Int. J. Syst. Evol. Microbiol.">
        <title>The Global Catalogue of Microorganisms (GCM) 10K type strain sequencing project: providing services to taxonomists for standard genome sequencing and annotation.</title>
        <authorList>
            <consortium name="The Broad Institute Genomics Platform"/>
            <consortium name="The Broad Institute Genome Sequencing Center for Infectious Disease"/>
            <person name="Wu L."/>
            <person name="Ma J."/>
        </authorList>
    </citation>
    <scope>NUCLEOTIDE SEQUENCE [LARGE SCALE GENOMIC DNA]</scope>
    <source>
        <strain evidence="3">CCM 7224</strain>
    </source>
</reference>
<comment type="caution">
    <text evidence="2">The sequence shown here is derived from an EMBL/GenBank/DDBJ whole genome shotgun (WGS) entry which is preliminary data.</text>
</comment>
<keyword evidence="3" id="KW-1185">Reference proteome</keyword>
<dbReference type="EMBL" id="JBHSIZ010000016">
    <property type="protein sequence ID" value="MFC4957629.1"/>
    <property type="molecule type" value="Genomic_DNA"/>
</dbReference>
<dbReference type="RefSeq" id="WP_344378824.1">
    <property type="nucleotide sequence ID" value="NZ_BAAASQ010000023.1"/>
</dbReference>
<dbReference type="NCBIfam" id="TIGR00778">
    <property type="entry name" value="ahpD_dom"/>
    <property type="match status" value="1"/>
</dbReference>
<sequence>MQARMPNPAQVIPSAMPAILSVIKAAKEGGVDESTLELVHLRASQINGCAPCVYGGVTSARKNGVSEEQLATVVTWREAPYFSDAERAALALAEAATRLADRPDAVSDEVWEEAARHYDEKGLASLVLMIGVTNLFNRLNASTRQIAGGTW</sequence>
<dbReference type="PANTHER" id="PTHR34846:SF7">
    <property type="entry name" value="BLL7811 PROTEIN"/>
    <property type="match status" value="1"/>
</dbReference>
<evidence type="ECO:0000313" key="3">
    <source>
        <dbReference type="Proteomes" id="UP001595834"/>
    </source>
</evidence>
<proteinExistence type="predicted"/>
<dbReference type="InterPro" id="IPR006126">
    <property type="entry name" value="Staph/Strept_toxin_CS"/>
</dbReference>
<feature type="domain" description="Carboxymuconolactone decarboxylase-like" evidence="1">
    <location>
        <begin position="21"/>
        <end position="95"/>
    </location>
</feature>
<name>A0ABV9UKJ4_9ACTN</name>
<protein>
    <submittedName>
        <fullName evidence="2">Carboxymuconolactone decarboxylase family protein</fullName>
    </submittedName>
</protein>
<dbReference type="Pfam" id="PF02627">
    <property type="entry name" value="CMD"/>
    <property type="match status" value="1"/>
</dbReference>
<evidence type="ECO:0000259" key="1">
    <source>
        <dbReference type="Pfam" id="PF02627"/>
    </source>
</evidence>
<gene>
    <name evidence="2" type="ORF">ACFPFX_15185</name>
</gene>
<dbReference type="PROSITE" id="PS00277">
    <property type="entry name" value="STAPH_STREP_TOXIN_1"/>
    <property type="match status" value="1"/>
</dbReference>
<organism evidence="2 3">
    <name type="scientific">Streptomyces mauvecolor</name>
    <dbReference type="NCBI Taxonomy" id="58345"/>
    <lineage>
        <taxon>Bacteria</taxon>
        <taxon>Bacillati</taxon>
        <taxon>Actinomycetota</taxon>
        <taxon>Actinomycetes</taxon>
        <taxon>Kitasatosporales</taxon>
        <taxon>Streptomycetaceae</taxon>
        <taxon>Streptomyces</taxon>
    </lineage>
</organism>
<dbReference type="Proteomes" id="UP001595834">
    <property type="component" value="Unassembled WGS sequence"/>
</dbReference>
<dbReference type="InterPro" id="IPR003779">
    <property type="entry name" value="CMD-like"/>
</dbReference>
<evidence type="ECO:0000313" key="2">
    <source>
        <dbReference type="EMBL" id="MFC4957629.1"/>
    </source>
</evidence>
<dbReference type="InterPro" id="IPR004675">
    <property type="entry name" value="AhpD_core"/>
</dbReference>
<dbReference type="SUPFAM" id="SSF69118">
    <property type="entry name" value="AhpD-like"/>
    <property type="match status" value="1"/>
</dbReference>